<comment type="caution">
    <text evidence="2">The sequence shown here is derived from an EMBL/GenBank/DDBJ whole genome shotgun (WGS) entry which is preliminary data.</text>
</comment>
<feature type="region of interest" description="Disordered" evidence="1">
    <location>
        <begin position="46"/>
        <end position="188"/>
    </location>
</feature>
<dbReference type="RefSeq" id="XP_007738800.1">
    <property type="nucleotide sequence ID" value="XM_007740610.1"/>
</dbReference>
<feature type="compositionally biased region" description="Basic residues" evidence="1">
    <location>
        <begin position="736"/>
        <end position="745"/>
    </location>
</feature>
<feature type="compositionally biased region" description="Polar residues" evidence="1">
    <location>
        <begin position="136"/>
        <end position="145"/>
    </location>
</feature>
<feature type="region of interest" description="Disordered" evidence="1">
    <location>
        <begin position="734"/>
        <end position="753"/>
    </location>
</feature>
<feature type="compositionally biased region" description="Polar residues" evidence="1">
    <location>
        <begin position="104"/>
        <end position="113"/>
    </location>
</feature>
<dbReference type="STRING" id="1182542.W9XHS0"/>
<feature type="compositionally biased region" description="Polar residues" evidence="1">
    <location>
        <begin position="514"/>
        <end position="543"/>
    </location>
</feature>
<accession>W9XHS0</accession>
<gene>
    <name evidence="2" type="ORF">A1O3_10520</name>
</gene>
<feature type="compositionally biased region" description="Basic and acidic residues" evidence="1">
    <location>
        <begin position="149"/>
        <end position="172"/>
    </location>
</feature>
<feature type="region of interest" description="Disordered" evidence="1">
    <location>
        <begin position="240"/>
        <end position="275"/>
    </location>
</feature>
<feature type="compositionally biased region" description="Basic and acidic residues" evidence="1">
    <location>
        <begin position="885"/>
        <end position="901"/>
    </location>
</feature>
<sequence length="926" mass="102344">MGRTIEYTIVGPPKFPGAESPASISKALPYRKDSKGASPNLRSLYCISAQSPPDPEFQKHSAGTVSTVLPTSPQLPPTPPGASNGDIPHAVNESISDTALFRSTLVTPINQNSPPTPDNTPPRERNTPLVRPFLGTQPSITSTGAESFRTAREDIESDHDSDTYSRNPESRSQHPPTPGSNSGLTEHRLRRSGLPRSPLINAYDDKAASVSLLPDQFDHQQSAETDDSKAALMVNGNDTARFHASPQPLSHASTPTGEAQQETAPPHHDASPGEIPVKSEITARPGANAASHSLRRDQSLRYRLLEAQRQDLSASTEKFANIIGWNNSVSIEGDAPENPEITREENRRLSAVSATSTIGAFVIEQNRLPRRTTTLRHVNKHESLRAVSSPLPASHRTSMISNPDSPRRLVHKKARLSNQDRWSFGSAVSRSYSLASSAALPKTEVIRVAVIPERRSSLPSSHNSSHRQSLETGSGQSHSRRTSDNPPSSWQHKRAFSESLERGRGLGLEPSIPARSSSLSAPTSKTTSRANSITSDNLRVQRQQAEKDLRKTLDRMESERLVQNLRDWDLDDPSHVSNAAKRTTLARGSFGATADRRASLPGPLLGTPDHDGKALGLAIPGTGEWAALRPSLLETPFSLPSFQSASPEINEAKAINFFPHNNHSLQLIEPFSVQESKAVREVQRQNMHAKEVESPLRNPRRPPKPPQFKVIPPTPGDEHDKELALDGPQTINRLGSSRRRVKTHRRSESFVGSLSRNLSLKNAHNRKADQELDGKLHPFWRPRAFWDDIDFAQAELEQDRPVGRGIVNNSLGLSQDRTVFTGPFALVRRISERRQQKRGIVNKSSHSSLAKLRATRRLHKSHGFGFRFHLIGMKEIQDRLLRAKERREEEKREKRRAELRRSIGPNVISRGDSRFPASNTSLSRTS</sequence>
<proteinExistence type="predicted"/>
<feature type="compositionally biased region" description="Low complexity" evidence="1">
    <location>
        <begin position="457"/>
        <end position="467"/>
    </location>
</feature>
<dbReference type="EMBL" id="AMGY01000012">
    <property type="protein sequence ID" value="EXJ76875.1"/>
    <property type="molecule type" value="Genomic_DNA"/>
</dbReference>
<feature type="region of interest" description="Disordered" evidence="1">
    <location>
        <begin position="885"/>
        <end position="926"/>
    </location>
</feature>
<feature type="compositionally biased region" description="Polar residues" evidence="1">
    <location>
        <begin position="247"/>
        <end position="263"/>
    </location>
</feature>
<dbReference type="eggNOG" id="ENOG502SN25">
    <property type="taxonomic scope" value="Eukaryota"/>
</dbReference>
<reference evidence="2 3" key="1">
    <citation type="submission" date="2013-03" db="EMBL/GenBank/DDBJ databases">
        <title>The Genome Sequence of Capronia epimyces CBS 606.96.</title>
        <authorList>
            <consortium name="The Broad Institute Genomics Platform"/>
            <person name="Cuomo C."/>
            <person name="de Hoog S."/>
            <person name="Gorbushina A."/>
            <person name="Walker B."/>
            <person name="Young S.K."/>
            <person name="Zeng Q."/>
            <person name="Gargeya S."/>
            <person name="Fitzgerald M."/>
            <person name="Haas B."/>
            <person name="Abouelleil A."/>
            <person name="Allen A.W."/>
            <person name="Alvarado L."/>
            <person name="Arachchi H.M."/>
            <person name="Berlin A.M."/>
            <person name="Chapman S.B."/>
            <person name="Gainer-Dewar J."/>
            <person name="Goldberg J."/>
            <person name="Griggs A."/>
            <person name="Gujja S."/>
            <person name="Hansen M."/>
            <person name="Howarth C."/>
            <person name="Imamovic A."/>
            <person name="Ireland A."/>
            <person name="Larimer J."/>
            <person name="McCowan C."/>
            <person name="Murphy C."/>
            <person name="Pearson M."/>
            <person name="Poon T.W."/>
            <person name="Priest M."/>
            <person name="Roberts A."/>
            <person name="Saif S."/>
            <person name="Shea T."/>
            <person name="Sisk P."/>
            <person name="Sykes S."/>
            <person name="Wortman J."/>
            <person name="Nusbaum C."/>
            <person name="Birren B."/>
        </authorList>
    </citation>
    <scope>NUCLEOTIDE SEQUENCE [LARGE SCALE GENOMIC DNA]</scope>
    <source>
        <strain evidence="2 3">CBS 606.96</strain>
    </source>
</reference>
<evidence type="ECO:0000313" key="3">
    <source>
        <dbReference type="Proteomes" id="UP000019478"/>
    </source>
</evidence>
<name>W9XHS0_9EURO</name>
<evidence type="ECO:0000313" key="2">
    <source>
        <dbReference type="EMBL" id="EXJ76875.1"/>
    </source>
</evidence>
<dbReference type="Proteomes" id="UP000019478">
    <property type="component" value="Unassembled WGS sequence"/>
</dbReference>
<feature type="compositionally biased region" description="Polar residues" evidence="1">
    <location>
        <begin position="395"/>
        <end position="404"/>
    </location>
</feature>
<organism evidence="2 3">
    <name type="scientific">Capronia epimyces CBS 606.96</name>
    <dbReference type="NCBI Taxonomy" id="1182542"/>
    <lineage>
        <taxon>Eukaryota</taxon>
        <taxon>Fungi</taxon>
        <taxon>Dikarya</taxon>
        <taxon>Ascomycota</taxon>
        <taxon>Pezizomycotina</taxon>
        <taxon>Eurotiomycetes</taxon>
        <taxon>Chaetothyriomycetidae</taxon>
        <taxon>Chaetothyriales</taxon>
        <taxon>Herpotrichiellaceae</taxon>
        <taxon>Capronia</taxon>
    </lineage>
</organism>
<dbReference type="AlphaFoldDB" id="W9XHS0"/>
<feature type="region of interest" description="Disordered" evidence="1">
    <location>
        <begin position="384"/>
        <end position="409"/>
    </location>
</feature>
<feature type="region of interest" description="Disordered" evidence="1">
    <location>
        <begin position="456"/>
        <end position="545"/>
    </location>
</feature>
<dbReference type="OrthoDB" id="3870679at2759"/>
<feature type="region of interest" description="Disordered" evidence="1">
    <location>
        <begin position="682"/>
        <end position="728"/>
    </location>
</feature>
<feature type="compositionally biased region" description="Polar residues" evidence="1">
    <location>
        <begin position="916"/>
        <end position="926"/>
    </location>
</feature>
<dbReference type="GeneID" id="19174600"/>
<protein>
    <submittedName>
        <fullName evidence="2">Uncharacterized protein</fullName>
    </submittedName>
</protein>
<dbReference type="HOGENOM" id="CLU_326237_0_0_1"/>
<feature type="region of interest" description="Disordered" evidence="1">
    <location>
        <begin position="1"/>
        <end position="22"/>
    </location>
</feature>
<feature type="compositionally biased region" description="Basic and acidic residues" evidence="1">
    <location>
        <begin position="495"/>
        <end position="504"/>
    </location>
</feature>
<feature type="compositionally biased region" description="Basic and acidic residues" evidence="1">
    <location>
        <begin position="682"/>
        <end position="694"/>
    </location>
</feature>
<evidence type="ECO:0000256" key="1">
    <source>
        <dbReference type="SAM" id="MobiDB-lite"/>
    </source>
</evidence>
<keyword evidence="3" id="KW-1185">Reference proteome</keyword>